<dbReference type="Pfam" id="PF00056">
    <property type="entry name" value="Ldh_1_N"/>
    <property type="match status" value="1"/>
</dbReference>
<organism evidence="2 3">
    <name type="scientific">Clostridium subterminale</name>
    <dbReference type="NCBI Taxonomy" id="1550"/>
    <lineage>
        <taxon>Bacteria</taxon>
        <taxon>Bacillati</taxon>
        <taxon>Bacillota</taxon>
        <taxon>Clostridia</taxon>
        <taxon>Eubacteriales</taxon>
        <taxon>Clostridiaceae</taxon>
        <taxon>Clostridium</taxon>
    </lineage>
</organism>
<reference evidence="3" key="1">
    <citation type="journal article" date="2019" name="Int. J. Syst. Evol. Microbiol.">
        <title>The Global Catalogue of Microorganisms (GCM) 10K type strain sequencing project: providing services to taxonomists for standard genome sequencing and annotation.</title>
        <authorList>
            <consortium name="The Broad Institute Genomics Platform"/>
            <consortium name="The Broad Institute Genome Sequencing Center for Infectious Disease"/>
            <person name="Wu L."/>
            <person name="Ma J."/>
        </authorList>
    </citation>
    <scope>NUCLEOTIDE SEQUENCE [LARGE SCALE GENOMIC DNA]</scope>
    <source>
        <strain evidence="3">JCM 1417</strain>
    </source>
</reference>
<name>A0ABP3W1P9_CLOSU</name>
<dbReference type="Gene3D" id="3.40.50.720">
    <property type="entry name" value="NAD(P)-binding Rossmann-like Domain"/>
    <property type="match status" value="1"/>
</dbReference>
<dbReference type="InterPro" id="IPR036291">
    <property type="entry name" value="NAD(P)-bd_dom_sf"/>
</dbReference>
<evidence type="ECO:0000313" key="3">
    <source>
        <dbReference type="Proteomes" id="UP001501047"/>
    </source>
</evidence>
<keyword evidence="3" id="KW-1185">Reference proteome</keyword>
<dbReference type="SUPFAM" id="SSF51735">
    <property type="entry name" value="NAD(P)-binding Rossmann-fold domains"/>
    <property type="match status" value="1"/>
</dbReference>
<dbReference type="InterPro" id="IPR001236">
    <property type="entry name" value="Lactate/malate_DH_N"/>
</dbReference>
<evidence type="ECO:0000259" key="1">
    <source>
        <dbReference type="Pfam" id="PF00056"/>
    </source>
</evidence>
<gene>
    <name evidence="2" type="ORF">GCM10008908_26280</name>
</gene>
<dbReference type="RefSeq" id="WP_343826887.1">
    <property type="nucleotide sequence ID" value="NZ_BAAACI010000006.1"/>
</dbReference>
<evidence type="ECO:0000313" key="2">
    <source>
        <dbReference type="EMBL" id="GAA0775185.1"/>
    </source>
</evidence>
<accession>A0ABP3W1P9</accession>
<proteinExistence type="predicted"/>
<sequence length="419" mass="47119">MFYYIFNNYLMISNKSVTRDDFISIDEDFCKNYTGKIFALTSINCEASRSSFIVSNENLLFLDKEDLSILKSSNKINKTIPIWLKNAIKEKRVISLNTNYPNFLDAIAYSIPQKWRINVVGLGDVGATLLIGLKLLGHDVISSLGIYDKDSKKIDRLNFELSQILSCEGKENNLLITPLKEEDLFNCDMFVFCVSVGIPPIGEEQKDVRLVQFDGNRKILKIYGQIARDAKFKGVFAVVSDPVDLLCKSLFIDSNRNKDGILDFQGLVPEQIRGYGLGVMNGRAAYYSNLREDTKNYLQEGRAFGPHGEGLIIANSIENFNESASDYLTEKTKAANLEVRATGFKPYIAPALSSGALSILDTIKGNFHYSSNFIGGTYMGCKNKFLNGCTENEILDLPVELMNRLENTYNLLNELYNKK</sequence>
<feature type="domain" description="Lactate/malate dehydrogenase N-terminal" evidence="1">
    <location>
        <begin position="116"/>
        <end position="257"/>
    </location>
</feature>
<dbReference type="Proteomes" id="UP001501047">
    <property type="component" value="Unassembled WGS sequence"/>
</dbReference>
<dbReference type="EMBL" id="BAAACI010000006">
    <property type="protein sequence ID" value="GAA0775185.1"/>
    <property type="molecule type" value="Genomic_DNA"/>
</dbReference>
<comment type="caution">
    <text evidence="2">The sequence shown here is derived from an EMBL/GenBank/DDBJ whole genome shotgun (WGS) entry which is preliminary data.</text>
</comment>
<protein>
    <recommendedName>
        <fullName evidence="1">Lactate/malate dehydrogenase N-terminal domain-containing protein</fullName>
    </recommendedName>
</protein>